<comment type="caution">
    <text evidence="1">The sequence shown here is derived from an EMBL/GenBank/DDBJ whole genome shotgun (WGS) entry which is preliminary data.</text>
</comment>
<evidence type="ECO:0008006" key="3">
    <source>
        <dbReference type="Google" id="ProtNLM"/>
    </source>
</evidence>
<dbReference type="OrthoDB" id="1151565at2"/>
<keyword evidence="2" id="KW-1185">Reference proteome</keyword>
<dbReference type="Pfam" id="PF12964">
    <property type="entry name" value="DUF3853"/>
    <property type="match status" value="1"/>
</dbReference>
<dbReference type="EMBL" id="LRQG01000054">
    <property type="protein sequence ID" value="KXA41230.1"/>
    <property type="molecule type" value="Genomic_DNA"/>
</dbReference>
<name>A0A133QEE4_9BACT</name>
<proteinExistence type="predicted"/>
<dbReference type="Proteomes" id="UP000070533">
    <property type="component" value="Unassembled WGS sequence"/>
</dbReference>
<gene>
    <name evidence="1" type="ORF">HMPREF3226_00867</name>
</gene>
<evidence type="ECO:0000313" key="2">
    <source>
        <dbReference type="Proteomes" id="UP000070533"/>
    </source>
</evidence>
<dbReference type="RefSeq" id="WP_060940392.1">
    <property type="nucleotide sequence ID" value="NZ_KQ957212.1"/>
</dbReference>
<reference evidence="2" key="1">
    <citation type="submission" date="2016-01" db="EMBL/GenBank/DDBJ databases">
        <authorList>
            <person name="Mitreva M."/>
            <person name="Pepin K.H."/>
            <person name="Mihindukulasuriya K.A."/>
            <person name="Fulton R."/>
            <person name="Fronick C."/>
            <person name="O'Laughlin M."/>
            <person name="Miner T."/>
            <person name="Herter B."/>
            <person name="Rosa B.A."/>
            <person name="Cordes M."/>
            <person name="Tomlinson C."/>
            <person name="Wollam A."/>
            <person name="Palsikar V.B."/>
            <person name="Mardis E.R."/>
            <person name="Wilson R.K."/>
        </authorList>
    </citation>
    <scope>NUCLEOTIDE SEQUENCE [LARGE SCALE GENOMIC DNA]</scope>
    <source>
        <strain evidence="2">MJR7716</strain>
    </source>
</reference>
<dbReference type="InterPro" id="IPR024363">
    <property type="entry name" value="DUF3853"/>
</dbReference>
<accession>A0A133QEE4</accession>
<organism evidence="1 2">
    <name type="scientific">Prevotella corporis</name>
    <dbReference type="NCBI Taxonomy" id="28128"/>
    <lineage>
        <taxon>Bacteria</taxon>
        <taxon>Pseudomonadati</taxon>
        <taxon>Bacteroidota</taxon>
        <taxon>Bacteroidia</taxon>
        <taxon>Bacteroidales</taxon>
        <taxon>Prevotellaceae</taxon>
        <taxon>Prevotella</taxon>
    </lineage>
</organism>
<sequence length="107" mass="11627">MTKLITIEQLLEKPICMMSGQEFVLLLQNAEKQTAKEPAEVVPEKHYEYGIAGIAKIFGCSIPTANRIKKSGVIDAAITQVNPKITVDSELALNLAKEAGTTISIKK</sequence>
<evidence type="ECO:0000313" key="1">
    <source>
        <dbReference type="EMBL" id="KXA41230.1"/>
    </source>
</evidence>
<protein>
    <recommendedName>
        <fullName evidence="3">DUF3853 family protein</fullName>
    </recommendedName>
</protein>
<dbReference type="STRING" id="28128.HMPREF3226_00867"/>
<dbReference type="AlphaFoldDB" id="A0A133QEE4"/>
<dbReference type="PATRIC" id="fig|28128.5.peg.873"/>